<dbReference type="OrthoDB" id="4298856at2"/>
<dbReference type="GO" id="GO:0005576">
    <property type="term" value="C:extracellular region"/>
    <property type="evidence" value="ECO:0007669"/>
    <property type="project" value="UniProtKB-SubCell"/>
</dbReference>
<reference evidence="12" key="1">
    <citation type="submission" date="2017-02" db="EMBL/GenBank/DDBJ databases">
        <title>Pseudomonas floridae sp. nov., a novel pathogenic bacterial species isolated from tomato.</title>
        <authorList>
            <person name="Timilsina S."/>
            <person name="Vallad G.E."/>
            <person name="Jones J.B."/>
        </authorList>
    </citation>
    <scope>NUCLEOTIDE SEQUENCE [LARGE SCALE GENOMIC DNA]</scope>
    <source>
        <strain evidence="12">GEV388</strain>
    </source>
</reference>
<keyword evidence="9" id="KW-0456">Lyase</keyword>
<comment type="cofactor">
    <cofactor evidence="2">
        <name>Ca(2+)</name>
        <dbReference type="ChEBI" id="CHEBI:29108"/>
    </cofactor>
</comment>
<dbReference type="GO" id="GO:0030570">
    <property type="term" value="F:pectate lyase activity"/>
    <property type="evidence" value="ECO:0007669"/>
    <property type="project" value="UniProtKB-EC"/>
</dbReference>
<evidence type="ECO:0000256" key="10">
    <source>
        <dbReference type="SAM" id="MobiDB-lite"/>
    </source>
</evidence>
<comment type="subcellular location">
    <subcellularLocation>
        <location evidence="3">Secreted</location>
    </subcellularLocation>
</comment>
<keyword evidence="8" id="KW-0106">Calcium</keyword>
<keyword evidence="12" id="KW-1185">Reference proteome</keyword>
<dbReference type="AlphaFoldDB" id="A0A1X0N7X7"/>
<dbReference type="InterPro" id="IPR011050">
    <property type="entry name" value="Pectin_lyase_fold/virulence"/>
</dbReference>
<keyword evidence="6" id="KW-0964">Secreted</keyword>
<name>A0A1X0N7X7_9PSED</name>
<dbReference type="Gene3D" id="2.160.20.10">
    <property type="entry name" value="Single-stranded right-handed beta-helix, Pectin lyase-like"/>
    <property type="match status" value="1"/>
</dbReference>
<dbReference type="InterPro" id="IPR004898">
    <property type="entry name" value="Pectate_lyase_PlyH/PlyE-like"/>
</dbReference>
<dbReference type="RefSeq" id="WP_083183013.1">
    <property type="nucleotide sequence ID" value="NZ_CBCRZR010000001.1"/>
</dbReference>
<dbReference type="Pfam" id="PF03211">
    <property type="entry name" value="Pectate_lyase"/>
    <property type="match status" value="1"/>
</dbReference>
<evidence type="ECO:0000256" key="6">
    <source>
        <dbReference type="ARBA" id="ARBA00022525"/>
    </source>
</evidence>
<comment type="similarity">
    <text evidence="4">Belongs to the polysaccharide lyase 3 family.</text>
</comment>
<keyword evidence="7" id="KW-0732">Signal</keyword>
<dbReference type="InterPro" id="IPR012334">
    <property type="entry name" value="Pectin_lyas_fold"/>
</dbReference>
<sequence>MSIGLSPQPYQSPGPKLDFSALNGSGPQQSPLTEQGSDQSIDPGALLFNTGNQRNVSFGKPETNPLDPSTENTTSDDLMSVLQKFMDTITSMFQMLAKLISGQNQAEGQEQEQDPYENFENQGGLGTAPTGGDDGGYAPDATEGEGGGTPEASGGDSGYAPQASGGEGGGETTTNTGGEDGGTPWASGNGGGESSSVTHPSSGPTTAPGTEATPGGKTVKGPGTSGDTVVVDETIKVAAGQTYDGGGATFTASNKLGTGDQSENQKPLFELAEGATLKNVNLGENEADGVHVVAKNETPVTIENLHSANVGEDLITVKGEGGAKFTDLNILDSSAENADDKIIQLNANTHLNVNGFDAHDFGKLVRTNGETQFSDMAVSLSNVNASHGSSALVQSDSDNLKLTTNNVTMTDVKHAYDKLKPSTQHIEA</sequence>
<evidence type="ECO:0000313" key="12">
    <source>
        <dbReference type="Proteomes" id="UP000192815"/>
    </source>
</evidence>
<gene>
    <name evidence="11" type="ORF">BZK31_12205</name>
</gene>
<organism evidence="11 12">
    <name type="scientific">Pseudomonas floridensis</name>
    <dbReference type="NCBI Taxonomy" id="1958950"/>
    <lineage>
        <taxon>Bacteria</taxon>
        <taxon>Pseudomonadati</taxon>
        <taxon>Pseudomonadota</taxon>
        <taxon>Gammaproteobacteria</taxon>
        <taxon>Pseudomonadales</taxon>
        <taxon>Pseudomonadaceae</taxon>
        <taxon>Pseudomonas</taxon>
    </lineage>
</organism>
<evidence type="ECO:0000256" key="8">
    <source>
        <dbReference type="ARBA" id="ARBA00022837"/>
    </source>
</evidence>
<evidence type="ECO:0000256" key="4">
    <source>
        <dbReference type="ARBA" id="ARBA00006463"/>
    </source>
</evidence>
<dbReference type="PANTHER" id="PTHR33407">
    <property type="entry name" value="PECTATE LYASE F-RELATED"/>
    <property type="match status" value="1"/>
</dbReference>
<evidence type="ECO:0000256" key="1">
    <source>
        <dbReference type="ARBA" id="ARBA00000695"/>
    </source>
</evidence>
<evidence type="ECO:0000313" key="11">
    <source>
        <dbReference type="EMBL" id="ORC59117.1"/>
    </source>
</evidence>
<evidence type="ECO:0000256" key="3">
    <source>
        <dbReference type="ARBA" id="ARBA00004613"/>
    </source>
</evidence>
<evidence type="ECO:0000256" key="2">
    <source>
        <dbReference type="ARBA" id="ARBA00001913"/>
    </source>
</evidence>
<evidence type="ECO:0000256" key="9">
    <source>
        <dbReference type="ARBA" id="ARBA00023239"/>
    </source>
</evidence>
<feature type="region of interest" description="Disordered" evidence="10">
    <location>
        <begin position="1"/>
        <end position="74"/>
    </location>
</feature>
<feature type="compositionally biased region" description="Low complexity" evidence="10">
    <location>
        <begin position="203"/>
        <end position="226"/>
    </location>
</feature>
<dbReference type="Proteomes" id="UP000192815">
    <property type="component" value="Unassembled WGS sequence"/>
</dbReference>
<protein>
    <recommendedName>
        <fullName evidence="5">pectate lyase</fullName>
        <ecNumber evidence="5">4.2.2.2</ecNumber>
    </recommendedName>
</protein>
<feature type="compositionally biased region" description="Polar residues" evidence="10">
    <location>
        <begin position="22"/>
        <end position="40"/>
    </location>
</feature>
<dbReference type="EC" id="4.2.2.2" evidence="5"/>
<dbReference type="EMBL" id="MUIO01000040">
    <property type="protein sequence ID" value="ORC59117.1"/>
    <property type="molecule type" value="Genomic_DNA"/>
</dbReference>
<accession>A0A1X0N7X7</accession>
<dbReference type="SUPFAM" id="SSF51126">
    <property type="entry name" value="Pectin lyase-like"/>
    <property type="match status" value="1"/>
</dbReference>
<comment type="catalytic activity">
    <reaction evidence="1">
        <text>Eliminative cleavage of (1-&gt;4)-alpha-D-galacturonan to give oligosaccharides with 4-deoxy-alpha-D-galact-4-enuronosyl groups at their non-reducing ends.</text>
        <dbReference type="EC" id="4.2.2.2"/>
    </reaction>
</comment>
<proteinExistence type="inferred from homology"/>
<dbReference type="STRING" id="1958950.BZK31_12205"/>
<comment type="caution">
    <text evidence="11">The sequence shown here is derived from an EMBL/GenBank/DDBJ whole genome shotgun (WGS) entry which is preliminary data.</text>
</comment>
<dbReference type="PANTHER" id="PTHR33407:SF9">
    <property type="entry name" value="PECTATE LYASE F-RELATED"/>
    <property type="match status" value="1"/>
</dbReference>
<evidence type="ECO:0000256" key="7">
    <source>
        <dbReference type="ARBA" id="ARBA00022729"/>
    </source>
</evidence>
<feature type="region of interest" description="Disordered" evidence="10">
    <location>
        <begin position="104"/>
        <end position="227"/>
    </location>
</feature>
<evidence type="ECO:0000256" key="5">
    <source>
        <dbReference type="ARBA" id="ARBA00012272"/>
    </source>
</evidence>